<evidence type="ECO:0000256" key="1">
    <source>
        <dbReference type="ARBA" id="ARBA00022448"/>
    </source>
</evidence>
<name>A0A7X0JYA2_9GAMM</name>
<dbReference type="InParanoid" id="A0A7X0JYA2"/>
<evidence type="ECO:0000256" key="3">
    <source>
        <dbReference type="ARBA" id="ARBA00022840"/>
    </source>
</evidence>
<dbReference type="PANTHER" id="PTHR42939">
    <property type="entry name" value="ABC TRANSPORTER ATP-BINDING PROTEIN ALBC-RELATED"/>
    <property type="match status" value="1"/>
</dbReference>
<keyword evidence="2" id="KW-0547">Nucleotide-binding</keyword>
<comment type="caution">
    <text evidence="5">The sequence shown here is derived from an EMBL/GenBank/DDBJ whole genome shotgun (WGS) entry which is preliminary data.</text>
</comment>
<organism evidence="5 6">
    <name type="scientific">Pseudoteredinibacter isoporae</name>
    <dbReference type="NCBI Taxonomy" id="570281"/>
    <lineage>
        <taxon>Bacteria</taxon>
        <taxon>Pseudomonadati</taxon>
        <taxon>Pseudomonadota</taxon>
        <taxon>Gammaproteobacteria</taxon>
        <taxon>Cellvibrionales</taxon>
        <taxon>Cellvibrionaceae</taxon>
        <taxon>Pseudoteredinibacter</taxon>
    </lineage>
</organism>
<dbReference type="GO" id="GO:0016887">
    <property type="term" value="F:ATP hydrolysis activity"/>
    <property type="evidence" value="ECO:0007669"/>
    <property type="project" value="InterPro"/>
</dbReference>
<dbReference type="InterPro" id="IPR027417">
    <property type="entry name" value="P-loop_NTPase"/>
</dbReference>
<dbReference type="Pfam" id="PF00005">
    <property type="entry name" value="ABC_tran"/>
    <property type="match status" value="1"/>
</dbReference>
<keyword evidence="6" id="KW-1185">Reference proteome</keyword>
<gene>
    <name evidence="5" type="ORF">HNR48_004095</name>
</gene>
<keyword evidence="1" id="KW-0813">Transport</keyword>
<dbReference type="GO" id="GO:0005524">
    <property type="term" value="F:ATP binding"/>
    <property type="evidence" value="ECO:0007669"/>
    <property type="project" value="UniProtKB-KW"/>
</dbReference>
<feature type="domain" description="ABC transporter" evidence="4">
    <location>
        <begin position="4"/>
        <end position="231"/>
    </location>
</feature>
<evidence type="ECO:0000256" key="2">
    <source>
        <dbReference type="ARBA" id="ARBA00022741"/>
    </source>
</evidence>
<evidence type="ECO:0000313" key="5">
    <source>
        <dbReference type="EMBL" id="MBB6523780.1"/>
    </source>
</evidence>
<sequence length="302" mass="33685">MSLLECKNLSKRFGQFEALKPTNLTLEKGSPIALIGPNGAGKTTFFSLLCNYIQASSGEIRILGEPIDSRSIQGRLGSLPQDAQLDRELNIVQQLSFLARLQGFSKAAATQEAERVLTLVDLGDSLTKKPQELSHGMNKRVLFAQALIGNPELVLLDEPTAGVDPNNARMIRNIIEQQSQQQTFIISSHNIAELEKLCQRVLYIEQGILREHQSQEQSTGNRAIIELELCSDQAQLVQDQLHKLAAFQSASSRNPRQLSIRYDAFENTFDQKLLALLAQQGIEYQQLKKGLSLEEQLFAEKN</sequence>
<keyword evidence="3 5" id="KW-0067">ATP-binding</keyword>
<proteinExistence type="predicted"/>
<accession>A0A7X0JYA2</accession>
<dbReference type="CDD" id="cd03230">
    <property type="entry name" value="ABC_DR_subfamily_A"/>
    <property type="match status" value="1"/>
</dbReference>
<dbReference type="InterPro" id="IPR051782">
    <property type="entry name" value="ABC_Transporter_VariousFunc"/>
</dbReference>
<evidence type="ECO:0000313" key="6">
    <source>
        <dbReference type="Proteomes" id="UP000528457"/>
    </source>
</evidence>
<dbReference type="Proteomes" id="UP000528457">
    <property type="component" value="Unassembled WGS sequence"/>
</dbReference>
<dbReference type="Gene3D" id="3.40.50.300">
    <property type="entry name" value="P-loop containing nucleotide triphosphate hydrolases"/>
    <property type="match status" value="1"/>
</dbReference>
<dbReference type="PANTHER" id="PTHR42939:SF1">
    <property type="entry name" value="ABC TRANSPORTER ATP-BINDING PROTEIN ALBC-RELATED"/>
    <property type="match status" value="1"/>
</dbReference>
<dbReference type="PROSITE" id="PS50893">
    <property type="entry name" value="ABC_TRANSPORTER_2"/>
    <property type="match status" value="1"/>
</dbReference>
<protein>
    <submittedName>
        <fullName evidence="5">ABC-2 type transport system ATP-binding protein</fullName>
    </submittedName>
</protein>
<dbReference type="AlphaFoldDB" id="A0A7X0JYA2"/>
<evidence type="ECO:0000259" key="4">
    <source>
        <dbReference type="PROSITE" id="PS50893"/>
    </source>
</evidence>
<dbReference type="SMART" id="SM00382">
    <property type="entry name" value="AAA"/>
    <property type="match status" value="1"/>
</dbReference>
<dbReference type="InterPro" id="IPR003439">
    <property type="entry name" value="ABC_transporter-like_ATP-bd"/>
</dbReference>
<dbReference type="EMBL" id="JACHHT010000005">
    <property type="protein sequence ID" value="MBB6523780.1"/>
    <property type="molecule type" value="Genomic_DNA"/>
</dbReference>
<dbReference type="SUPFAM" id="SSF52540">
    <property type="entry name" value="P-loop containing nucleoside triphosphate hydrolases"/>
    <property type="match status" value="1"/>
</dbReference>
<reference evidence="5 6" key="1">
    <citation type="submission" date="2020-08" db="EMBL/GenBank/DDBJ databases">
        <title>Genomic Encyclopedia of Type Strains, Phase IV (KMG-IV): sequencing the most valuable type-strain genomes for metagenomic binning, comparative biology and taxonomic classification.</title>
        <authorList>
            <person name="Goeker M."/>
        </authorList>
    </citation>
    <scope>NUCLEOTIDE SEQUENCE [LARGE SCALE GENOMIC DNA]</scope>
    <source>
        <strain evidence="5 6">DSM 22368</strain>
    </source>
</reference>
<dbReference type="InterPro" id="IPR003593">
    <property type="entry name" value="AAA+_ATPase"/>
</dbReference>
<dbReference type="RefSeq" id="WP_166843519.1">
    <property type="nucleotide sequence ID" value="NZ_JAAONY010000005.1"/>
</dbReference>